<sequence length="310" mass="34721">MMARGDGVMRLDETVPGSSQGGGTMTGAKTVRTISYPQLVRSYWIDYLVVILMLVIFVGTSFIHPYERFIYDVELTHWLAYPTTADTIPSWSVPVYSLGVPIVTFIVVACFVRSGHDFHQAVIGLLFTVFTVGILTNLTKVTIGRPRPDFMSVCFLNGEPVFASNGNVLCNNLVSTPKQLRDARQSFFSGHSSVSAAGLGYLSFYLAGKLHVGDRRGHVSKLVVVLLPSIAAIFVGYTRFCNYKHHPTDIIMGLLVGFFFAYFVYRQHYPRFSDPESHLPYEFSRKRVVRQDIPLQDRPSTERPYGADVV</sequence>
<feature type="transmembrane region" description="Helical" evidence="7">
    <location>
        <begin position="44"/>
        <end position="63"/>
    </location>
</feature>
<feature type="transmembrane region" description="Helical" evidence="7">
    <location>
        <begin position="124"/>
        <end position="143"/>
    </location>
</feature>
<evidence type="ECO:0000256" key="2">
    <source>
        <dbReference type="ARBA" id="ARBA00008816"/>
    </source>
</evidence>
<evidence type="ECO:0000256" key="1">
    <source>
        <dbReference type="ARBA" id="ARBA00004141"/>
    </source>
</evidence>
<dbReference type="Pfam" id="PF01569">
    <property type="entry name" value="PAP2"/>
    <property type="match status" value="1"/>
</dbReference>
<dbReference type="SMART" id="SM00014">
    <property type="entry name" value="acidPPc"/>
    <property type="match status" value="1"/>
</dbReference>
<accession>A0A1Y1I8D1</accession>
<evidence type="ECO:0000256" key="5">
    <source>
        <dbReference type="ARBA" id="ARBA00023136"/>
    </source>
</evidence>
<feature type="domain" description="Phosphatidic acid phosphatase type 2/haloperoxidase" evidence="8">
    <location>
        <begin position="122"/>
        <end position="265"/>
    </location>
</feature>
<keyword evidence="3 7" id="KW-0812">Transmembrane</keyword>
<keyword evidence="5 7" id="KW-0472">Membrane</keyword>
<feature type="transmembrane region" description="Helical" evidence="7">
    <location>
        <begin position="219"/>
        <end position="240"/>
    </location>
</feature>
<evidence type="ECO:0000313" key="10">
    <source>
        <dbReference type="Proteomes" id="UP000054558"/>
    </source>
</evidence>
<feature type="region of interest" description="Disordered" evidence="6">
    <location>
        <begin position="1"/>
        <end position="25"/>
    </location>
</feature>
<dbReference type="OrthoDB" id="10030083at2759"/>
<dbReference type="AlphaFoldDB" id="A0A1Y1I8D1"/>
<keyword evidence="4 7" id="KW-1133">Transmembrane helix</keyword>
<dbReference type="InterPro" id="IPR043216">
    <property type="entry name" value="PAP-like"/>
</dbReference>
<dbReference type="CDD" id="cd03390">
    <property type="entry name" value="PAP2_containing_1_like"/>
    <property type="match status" value="1"/>
</dbReference>
<dbReference type="EMBL" id="DF237163">
    <property type="protein sequence ID" value="GAQ84957.1"/>
    <property type="molecule type" value="Genomic_DNA"/>
</dbReference>
<organism evidence="9 10">
    <name type="scientific">Klebsormidium nitens</name>
    <name type="common">Green alga</name>
    <name type="synonym">Ulothrix nitens</name>
    <dbReference type="NCBI Taxonomy" id="105231"/>
    <lineage>
        <taxon>Eukaryota</taxon>
        <taxon>Viridiplantae</taxon>
        <taxon>Streptophyta</taxon>
        <taxon>Klebsormidiophyceae</taxon>
        <taxon>Klebsormidiales</taxon>
        <taxon>Klebsormidiaceae</taxon>
        <taxon>Klebsormidium</taxon>
    </lineage>
</organism>
<dbReference type="GO" id="GO:0046839">
    <property type="term" value="P:phospholipid dephosphorylation"/>
    <property type="evidence" value="ECO:0000318"/>
    <property type="project" value="GO_Central"/>
</dbReference>
<dbReference type="GO" id="GO:0008195">
    <property type="term" value="F:phosphatidate phosphatase activity"/>
    <property type="evidence" value="ECO:0000318"/>
    <property type="project" value="GO_Central"/>
</dbReference>
<evidence type="ECO:0000259" key="8">
    <source>
        <dbReference type="SMART" id="SM00014"/>
    </source>
</evidence>
<dbReference type="OMA" id="CTPLIVI"/>
<feature type="transmembrane region" description="Helical" evidence="7">
    <location>
        <begin position="187"/>
        <end position="207"/>
    </location>
</feature>
<name>A0A1Y1I8D1_KLENI</name>
<reference evidence="9 10" key="1">
    <citation type="journal article" date="2014" name="Nat. Commun.">
        <title>Klebsormidium flaccidum genome reveals primary factors for plant terrestrial adaptation.</title>
        <authorList>
            <person name="Hori K."/>
            <person name="Maruyama F."/>
            <person name="Fujisawa T."/>
            <person name="Togashi T."/>
            <person name="Yamamoto N."/>
            <person name="Seo M."/>
            <person name="Sato S."/>
            <person name="Yamada T."/>
            <person name="Mori H."/>
            <person name="Tajima N."/>
            <person name="Moriyama T."/>
            <person name="Ikeuchi M."/>
            <person name="Watanabe M."/>
            <person name="Wada H."/>
            <person name="Kobayashi K."/>
            <person name="Saito M."/>
            <person name="Masuda T."/>
            <person name="Sasaki-Sekimoto Y."/>
            <person name="Mashiguchi K."/>
            <person name="Awai K."/>
            <person name="Shimojima M."/>
            <person name="Masuda S."/>
            <person name="Iwai M."/>
            <person name="Nobusawa T."/>
            <person name="Narise T."/>
            <person name="Kondo S."/>
            <person name="Saito H."/>
            <person name="Sato R."/>
            <person name="Murakawa M."/>
            <person name="Ihara Y."/>
            <person name="Oshima-Yamada Y."/>
            <person name="Ohtaka K."/>
            <person name="Satoh M."/>
            <person name="Sonobe K."/>
            <person name="Ishii M."/>
            <person name="Ohtani R."/>
            <person name="Kanamori-Sato M."/>
            <person name="Honoki R."/>
            <person name="Miyazaki D."/>
            <person name="Mochizuki H."/>
            <person name="Umetsu J."/>
            <person name="Higashi K."/>
            <person name="Shibata D."/>
            <person name="Kamiya Y."/>
            <person name="Sato N."/>
            <person name="Nakamura Y."/>
            <person name="Tabata S."/>
            <person name="Ida S."/>
            <person name="Kurokawa K."/>
            <person name="Ohta H."/>
        </authorList>
    </citation>
    <scope>NUCLEOTIDE SEQUENCE [LARGE SCALE GENOMIC DNA]</scope>
    <source>
        <strain evidence="9 10">NIES-2285</strain>
    </source>
</reference>
<gene>
    <name evidence="9" type="ORF">KFL_002140110</name>
</gene>
<dbReference type="Gene3D" id="1.20.144.10">
    <property type="entry name" value="Phosphatidic acid phosphatase type 2/haloperoxidase"/>
    <property type="match status" value="1"/>
</dbReference>
<evidence type="ECO:0000256" key="3">
    <source>
        <dbReference type="ARBA" id="ARBA00022692"/>
    </source>
</evidence>
<dbReference type="GO" id="GO:0006644">
    <property type="term" value="P:phospholipid metabolic process"/>
    <property type="evidence" value="ECO:0000318"/>
    <property type="project" value="GO_Central"/>
</dbReference>
<dbReference type="SUPFAM" id="SSF48317">
    <property type="entry name" value="Acid phosphatase/Vanadium-dependent haloperoxidase"/>
    <property type="match status" value="1"/>
</dbReference>
<evidence type="ECO:0000256" key="7">
    <source>
        <dbReference type="SAM" id="Phobius"/>
    </source>
</evidence>
<proteinExistence type="inferred from homology"/>
<dbReference type="InterPro" id="IPR036938">
    <property type="entry name" value="PAP2/HPO_sf"/>
</dbReference>
<comment type="similarity">
    <text evidence="2">Belongs to the PA-phosphatase related phosphoesterase family.</text>
</comment>
<feature type="transmembrane region" description="Helical" evidence="7">
    <location>
        <begin position="93"/>
        <end position="112"/>
    </location>
</feature>
<evidence type="ECO:0000256" key="6">
    <source>
        <dbReference type="SAM" id="MobiDB-lite"/>
    </source>
</evidence>
<protein>
    <submittedName>
        <fullName evidence="9">Lipid phosphate phosphatase</fullName>
    </submittedName>
</protein>
<keyword evidence="10" id="KW-1185">Reference proteome</keyword>
<dbReference type="InterPro" id="IPR000326">
    <property type="entry name" value="PAP2/HPO"/>
</dbReference>
<comment type="subcellular location">
    <subcellularLocation>
        <location evidence="1">Membrane</location>
        <topology evidence="1">Multi-pass membrane protein</topology>
    </subcellularLocation>
</comment>
<feature type="transmembrane region" description="Helical" evidence="7">
    <location>
        <begin position="246"/>
        <end position="265"/>
    </location>
</feature>
<dbReference type="Proteomes" id="UP000054558">
    <property type="component" value="Unassembled WGS sequence"/>
</dbReference>
<evidence type="ECO:0000313" key="9">
    <source>
        <dbReference type="EMBL" id="GAQ84957.1"/>
    </source>
</evidence>
<dbReference type="STRING" id="105231.A0A1Y1I8D1"/>
<dbReference type="PANTHER" id="PTHR10165">
    <property type="entry name" value="LIPID PHOSPHATE PHOSPHATASE"/>
    <property type="match status" value="1"/>
</dbReference>
<dbReference type="GO" id="GO:0016020">
    <property type="term" value="C:membrane"/>
    <property type="evidence" value="ECO:0000318"/>
    <property type="project" value="GO_Central"/>
</dbReference>
<evidence type="ECO:0000256" key="4">
    <source>
        <dbReference type="ARBA" id="ARBA00022989"/>
    </source>
</evidence>
<dbReference type="PANTHER" id="PTHR10165:SF203">
    <property type="entry name" value="LIPID PHOSPHATE PHOSPHATASE 3, CHLOROPLASTIC-RELATED"/>
    <property type="match status" value="1"/>
</dbReference>